<dbReference type="EMBL" id="CP095043">
    <property type="protein sequence ID" value="UOQ60889.1"/>
    <property type="molecule type" value="Genomic_DNA"/>
</dbReference>
<accession>A0ABY4FX74</accession>
<gene>
    <name evidence="1" type="ORF">MUN76_02595</name>
</gene>
<evidence type="ECO:0000313" key="2">
    <source>
        <dbReference type="Proteomes" id="UP000831775"/>
    </source>
</evidence>
<protein>
    <submittedName>
        <fullName evidence="1">Uncharacterized protein</fullName>
    </submittedName>
</protein>
<dbReference type="Proteomes" id="UP000831775">
    <property type="component" value="Chromosome"/>
</dbReference>
<dbReference type="RefSeq" id="WP_244686882.1">
    <property type="nucleotide sequence ID" value="NZ_CP095043.1"/>
</dbReference>
<sequence length="93" mass="9933">MPSGARVDRAETHGRRGHDAGCAALGLPLDLAEQFLLRWDAAGAHRYVTEALHDAVADICTEAQGRLGGWSAAYASEALVFAVERRFEPIGVS</sequence>
<name>A0ABY4FX74_9MICO</name>
<reference evidence="1 2" key="1">
    <citation type="submission" date="2022-04" db="EMBL/GenBank/DDBJ databases">
        <title>Leucobacter sp. isolated from rhizosphere of onion.</title>
        <authorList>
            <person name="Won M."/>
            <person name="Lee C.-M."/>
            <person name="Woen H.-Y."/>
            <person name="Kwon S.-W."/>
        </authorList>
    </citation>
    <scope>NUCLEOTIDE SEQUENCE [LARGE SCALE GENOMIC DNA]</scope>
    <source>
        <strain evidence="1 2">H25R-14</strain>
    </source>
</reference>
<keyword evidence="2" id="KW-1185">Reference proteome</keyword>
<organism evidence="1 2">
    <name type="scientific">Leucobacter rhizosphaerae</name>
    <dbReference type="NCBI Taxonomy" id="2932245"/>
    <lineage>
        <taxon>Bacteria</taxon>
        <taxon>Bacillati</taxon>
        <taxon>Actinomycetota</taxon>
        <taxon>Actinomycetes</taxon>
        <taxon>Micrococcales</taxon>
        <taxon>Microbacteriaceae</taxon>
        <taxon>Leucobacter</taxon>
    </lineage>
</organism>
<evidence type="ECO:0000313" key="1">
    <source>
        <dbReference type="EMBL" id="UOQ60889.1"/>
    </source>
</evidence>
<proteinExistence type="predicted"/>